<organism evidence="1 2">
    <name type="scientific">Cedecea colo</name>
    <dbReference type="NCBI Taxonomy" id="2552946"/>
    <lineage>
        <taxon>Bacteria</taxon>
        <taxon>Pseudomonadati</taxon>
        <taxon>Pseudomonadota</taxon>
        <taxon>Gammaproteobacteria</taxon>
        <taxon>Enterobacterales</taxon>
        <taxon>Enterobacteriaceae</taxon>
        <taxon>Cedecea</taxon>
    </lineage>
</organism>
<comment type="caution">
    <text evidence="1">The sequence shown here is derived from an EMBL/GenBank/DDBJ whole genome shotgun (WGS) entry which is preliminary data.</text>
</comment>
<proteinExistence type="predicted"/>
<evidence type="ECO:0000313" key="2">
    <source>
        <dbReference type="Proteomes" id="UP000697927"/>
    </source>
</evidence>
<reference evidence="1 2" key="1">
    <citation type="journal article" date="2020" name="Microorganisms">
        <title>Polyphasic Characterisation of Cedecea colo sp. nov., a New Enteric Bacterium Isolated from the Koala Hindgut.</title>
        <authorList>
            <person name="Boath J.M."/>
            <person name="Dakhal S."/>
            <person name="Van T.T.H."/>
            <person name="Moore R.J."/>
            <person name="Dekiwadia C."/>
            <person name="Macreadie I.G."/>
        </authorList>
    </citation>
    <scope>NUCLEOTIDE SEQUENCE [LARGE SCALE GENOMIC DNA]</scope>
    <source>
        <strain evidence="1 2">ZA</strain>
    </source>
</reference>
<keyword evidence="2" id="KW-1185">Reference proteome</keyword>
<accession>A0ABX0VKU3</accession>
<protein>
    <submittedName>
        <fullName evidence="1">Uncharacterized protein</fullName>
    </submittedName>
</protein>
<sequence>MGGEFVIYTIHGGMKMYFTGTHWGGPGYFNQLWGAYRFDTQQEADDARLWLDEELVVPQEHLIEQISQSTCISKATGE</sequence>
<dbReference type="EMBL" id="SOYS01000002">
    <property type="protein sequence ID" value="NIY47309.1"/>
    <property type="molecule type" value="Genomic_DNA"/>
</dbReference>
<evidence type="ECO:0000313" key="1">
    <source>
        <dbReference type="EMBL" id="NIY47309.1"/>
    </source>
</evidence>
<gene>
    <name evidence="1" type="ORF">E2L00_07115</name>
</gene>
<name>A0ABX0VKU3_9ENTR</name>
<dbReference type="RefSeq" id="WP_167608954.1">
    <property type="nucleotide sequence ID" value="NZ_SOYS01000002.1"/>
</dbReference>
<dbReference type="Proteomes" id="UP000697927">
    <property type="component" value="Unassembled WGS sequence"/>
</dbReference>